<accession>A0A9N9RYU4</accession>
<reference evidence="1" key="1">
    <citation type="submission" date="2022-01" db="EMBL/GenBank/DDBJ databases">
        <authorList>
            <person name="King R."/>
        </authorList>
    </citation>
    <scope>NUCLEOTIDE SEQUENCE</scope>
</reference>
<sequence>MSSNISFTEFSTVHNRNANITTPARSQDLSYKESVETQNGLFSELYHSFMIYHVHEPTEIKTQFKKCMALEKKYGHKKNYASIL</sequence>
<proteinExistence type="predicted"/>
<dbReference type="AlphaFoldDB" id="A0A9N9RYU4"/>
<dbReference type="Proteomes" id="UP001153620">
    <property type="component" value="Chromosome 3"/>
</dbReference>
<keyword evidence="2" id="KW-1185">Reference proteome</keyword>
<evidence type="ECO:0000313" key="1">
    <source>
        <dbReference type="EMBL" id="CAG9807576.1"/>
    </source>
</evidence>
<protein>
    <submittedName>
        <fullName evidence="1">Uncharacterized protein</fullName>
    </submittedName>
</protein>
<organism evidence="1 2">
    <name type="scientific">Chironomus riparius</name>
    <dbReference type="NCBI Taxonomy" id="315576"/>
    <lineage>
        <taxon>Eukaryota</taxon>
        <taxon>Metazoa</taxon>
        <taxon>Ecdysozoa</taxon>
        <taxon>Arthropoda</taxon>
        <taxon>Hexapoda</taxon>
        <taxon>Insecta</taxon>
        <taxon>Pterygota</taxon>
        <taxon>Neoptera</taxon>
        <taxon>Endopterygota</taxon>
        <taxon>Diptera</taxon>
        <taxon>Nematocera</taxon>
        <taxon>Chironomoidea</taxon>
        <taxon>Chironomidae</taxon>
        <taxon>Chironominae</taxon>
        <taxon>Chironomus</taxon>
    </lineage>
</organism>
<reference evidence="1" key="2">
    <citation type="submission" date="2022-10" db="EMBL/GenBank/DDBJ databases">
        <authorList>
            <consortium name="ENA_rothamsted_submissions"/>
            <consortium name="culmorum"/>
            <person name="King R."/>
        </authorList>
    </citation>
    <scope>NUCLEOTIDE SEQUENCE</scope>
</reference>
<gene>
    <name evidence="1" type="ORF">CHIRRI_LOCUS10422</name>
</gene>
<evidence type="ECO:0000313" key="2">
    <source>
        <dbReference type="Proteomes" id="UP001153620"/>
    </source>
</evidence>
<name>A0A9N9RYU4_9DIPT</name>
<dbReference type="EMBL" id="OU895879">
    <property type="protein sequence ID" value="CAG9807576.1"/>
    <property type="molecule type" value="Genomic_DNA"/>
</dbReference>